<feature type="transmembrane region" description="Helical" evidence="6">
    <location>
        <begin position="76"/>
        <end position="95"/>
    </location>
</feature>
<protein>
    <submittedName>
        <fullName evidence="7">TspO/MBR family protein</fullName>
    </submittedName>
</protein>
<feature type="transmembrane region" description="Helical" evidence="6">
    <location>
        <begin position="101"/>
        <end position="121"/>
    </location>
</feature>
<evidence type="ECO:0000256" key="4">
    <source>
        <dbReference type="ARBA" id="ARBA00022989"/>
    </source>
</evidence>
<evidence type="ECO:0000313" key="7">
    <source>
        <dbReference type="EMBL" id="EWH13398.1"/>
    </source>
</evidence>
<evidence type="ECO:0000256" key="3">
    <source>
        <dbReference type="ARBA" id="ARBA00022692"/>
    </source>
</evidence>
<dbReference type="InterPro" id="IPR004307">
    <property type="entry name" value="TspO_MBR"/>
</dbReference>
<keyword evidence="8" id="KW-1185">Reference proteome</keyword>
<dbReference type="Gene3D" id="1.20.1260.100">
    <property type="entry name" value="TspO/MBR protein"/>
    <property type="match status" value="1"/>
</dbReference>
<dbReference type="PANTHER" id="PTHR10057:SF0">
    <property type="entry name" value="TRANSLOCATOR PROTEIN"/>
    <property type="match status" value="1"/>
</dbReference>
<dbReference type="EMBL" id="ARZX01000011">
    <property type="protein sequence ID" value="EWH13398.1"/>
    <property type="molecule type" value="Genomic_DNA"/>
</dbReference>
<dbReference type="InterPro" id="IPR038330">
    <property type="entry name" value="TspO/MBR-related_sf"/>
</dbReference>
<evidence type="ECO:0000313" key="8">
    <source>
        <dbReference type="Proteomes" id="UP000019275"/>
    </source>
</evidence>
<sequence>MKMKLAKYITLFLILNFSALALGVLLMDNGAQSNWYSQLNKAPWTPPGWVFGAAWTFIMICFAAYLGFLAKQSKNFKFILLFAIQWFLNVGWNFAFFNQHYISIGLVLITALTLLVIYMFYKYKSIVKNISILILPYIIWLCIATSLNAYILIYN</sequence>
<keyword evidence="4 6" id="KW-1133">Transmembrane helix</keyword>
<keyword evidence="3 6" id="KW-0812">Transmembrane</keyword>
<dbReference type="Proteomes" id="UP000019275">
    <property type="component" value="Unassembled WGS sequence"/>
</dbReference>
<comment type="subcellular location">
    <subcellularLocation>
        <location evidence="1">Membrane</location>
        <topology evidence="1">Multi-pass membrane protein</topology>
    </subcellularLocation>
</comment>
<evidence type="ECO:0000256" key="5">
    <source>
        <dbReference type="ARBA" id="ARBA00023136"/>
    </source>
</evidence>
<dbReference type="CDD" id="cd15904">
    <property type="entry name" value="TSPO_MBR"/>
    <property type="match status" value="1"/>
</dbReference>
<evidence type="ECO:0000256" key="2">
    <source>
        <dbReference type="ARBA" id="ARBA00007524"/>
    </source>
</evidence>
<feature type="transmembrane region" description="Helical" evidence="6">
    <location>
        <begin position="133"/>
        <end position="153"/>
    </location>
</feature>
<gene>
    <name evidence="7" type="ORF">KLA_09719</name>
</gene>
<accession>A0ABN0RNL0</accession>
<keyword evidence="5 6" id="KW-0472">Membrane</keyword>
<name>A0ABN0RNL0_9FLAO</name>
<dbReference type="Pfam" id="PF03073">
    <property type="entry name" value="TspO_MBR"/>
    <property type="match status" value="1"/>
</dbReference>
<dbReference type="RefSeq" id="WP_370511815.1">
    <property type="nucleotide sequence ID" value="NZ_ARZX01000011.1"/>
</dbReference>
<dbReference type="PANTHER" id="PTHR10057">
    <property type="entry name" value="PERIPHERAL-TYPE BENZODIAZEPINE RECEPTOR"/>
    <property type="match status" value="1"/>
</dbReference>
<comment type="similarity">
    <text evidence="2">Belongs to the TspO/BZRP family.</text>
</comment>
<evidence type="ECO:0000256" key="1">
    <source>
        <dbReference type="ARBA" id="ARBA00004141"/>
    </source>
</evidence>
<proteinExistence type="inferred from homology"/>
<comment type="caution">
    <text evidence="7">The sequence shown here is derived from an EMBL/GenBank/DDBJ whole genome shotgun (WGS) entry which is preliminary data.</text>
</comment>
<reference evidence="7 8" key="1">
    <citation type="journal article" date="2014" name="Genome Announc.">
        <title>Draft Genome Sequence of the Carrageenan-Degrading Bacterium Cellulophaga sp. Strain KL-A, Isolated from Decaying Marine Algae.</title>
        <authorList>
            <person name="Shan D."/>
            <person name="Ying J."/>
            <person name="Li X."/>
            <person name="Gao Z."/>
            <person name="Wei G."/>
            <person name="Shao Z."/>
        </authorList>
    </citation>
    <scope>NUCLEOTIDE SEQUENCE [LARGE SCALE GENOMIC DNA]</scope>
    <source>
        <strain evidence="7 8">KL-A</strain>
    </source>
</reference>
<dbReference type="PIRSF" id="PIRSF005859">
    <property type="entry name" value="PBR"/>
    <property type="match status" value="1"/>
</dbReference>
<organism evidence="7 8">
    <name type="scientific">Cellulophaga geojensis KL-A</name>
    <dbReference type="NCBI Taxonomy" id="1328323"/>
    <lineage>
        <taxon>Bacteria</taxon>
        <taxon>Pseudomonadati</taxon>
        <taxon>Bacteroidota</taxon>
        <taxon>Flavobacteriia</taxon>
        <taxon>Flavobacteriales</taxon>
        <taxon>Flavobacteriaceae</taxon>
        <taxon>Cellulophaga</taxon>
    </lineage>
</organism>
<evidence type="ECO:0000256" key="6">
    <source>
        <dbReference type="SAM" id="Phobius"/>
    </source>
</evidence>
<feature type="transmembrane region" description="Helical" evidence="6">
    <location>
        <begin position="49"/>
        <end position="69"/>
    </location>
</feature>